<reference evidence="2" key="1">
    <citation type="journal article" date="2020" name="mSystems">
        <title>Genome- and Community-Level Interaction Insights into Carbon Utilization and Element Cycling Functions of Hydrothermarchaeota in Hydrothermal Sediment.</title>
        <authorList>
            <person name="Zhou Z."/>
            <person name="Liu Y."/>
            <person name="Xu W."/>
            <person name="Pan J."/>
            <person name="Luo Z.H."/>
            <person name="Li M."/>
        </authorList>
    </citation>
    <scope>NUCLEOTIDE SEQUENCE [LARGE SCALE GENOMIC DNA]</scope>
    <source>
        <strain evidence="2">SpSt-1259</strain>
    </source>
</reference>
<proteinExistence type="predicted"/>
<dbReference type="InterPro" id="IPR036021">
    <property type="entry name" value="Tungsten_al_ferr_oxy-like_C"/>
</dbReference>
<protein>
    <submittedName>
        <fullName evidence="2">Aldehyde ferredoxin oxidoreductase</fullName>
    </submittedName>
</protein>
<evidence type="ECO:0000259" key="1">
    <source>
        <dbReference type="Pfam" id="PF01314"/>
    </source>
</evidence>
<feature type="non-terminal residue" evidence="2">
    <location>
        <position position="1"/>
    </location>
</feature>
<dbReference type="GO" id="GO:0016625">
    <property type="term" value="F:oxidoreductase activity, acting on the aldehyde or oxo group of donors, iron-sulfur protein as acceptor"/>
    <property type="evidence" value="ECO:0007669"/>
    <property type="project" value="InterPro"/>
</dbReference>
<dbReference type="EMBL" id="DSFE01000003">
    <property type="protein sequence ID" value="HEU97248.1"/>
    <property type="molecule type" value="Genomic_DNA"/>
</dbReference>
<dbReference type="Gene3D" id="1.10.599.10">
    <property type="entry name" value="Aldehyde Ferredoxin Oxidoreductase Protein, subunit A, domain 3"/>
    <property type="match status" value="1"/>
</dbReference>
<feature type="domain" description="Aldehyde ferredoxin oxidoreductase C-terminal" evidence="1">
    <location>
        <begin position="3"/>
        <end position="102"/>
    </location>
</feature>
<dbReference type="AlphaFoldDB" id="A0A7C2UIQ2"/>
<dbReference type="InterPro" id="IPR001203">
    <property type="entry name" value="OxRdtase_Ald_Fedxn_C"/>
</dbReference>
<dbReference type="GO" id="GO:0009055">
    <property type="term" value="F:electron transfer activity"/>
    <property type="evidence" value="ECO:0007669"/>
    <property type="project" value="InterPro"/>
</dbReference>
<dbReference type="InterPro" id="IPR013985">
    <property type="entry name" value="Ald_Fedxn_OxRdtase_dom3"/>
</dbReference>
<accession>A0A7C2UIQ2</accession>
<dbReference type="GO" id="GO:0051536">
    <property type="term" value="F:iron-sulfur cluster binding"/>
    <property type="evidence" value="ECO:0007669"/>
    <property type="project" value="InterPro"/>
</dbReference>
<organism evidence="2">
    <name type="scientific">Fervidicoccus fontis</name>
    <dbReference type="NCBI Taxonomy" id="683846"/>
    <lineage>
        <taxon>Archaea</taxon>
        <taxon>Thermoproteota</taxon>
        <taxon>Thermoprotei</taxon>
        <taxon>Fervidicoccales</taxon>
        <taxon>Fervidicoccaceae</taxon>
        <taxon>Fervidicoccus</taxon>
    </lineage>
</organism>
<dbReference type="Proteomes" id="UP000885664">
    <property type="component" value="Unassembled WGS sequence"/>
</dbReference>
<dbReference type="InterPro" id="IPR051919">
    <property type="entry name" value="W-dependent_AOR"/>
</dbReference>
<dbReference type="Pfam" id="PF01314">
    <property type="entry name" value="AFOR_C"/>
    <property type="match status" value="1"/>
</dbReference>
<name>A0A7C2UIQ2_9CREN</name>
<dbReference type="PANTHER" id="PTHR30038:SF0">
    <property type="entry name" value="TUNGSTEN-CONTAINING ALDEHYDE FERREDOXIN OXIDOREDUCTASE"/>
    <property type="match status" value="1"/>
</dbReference>
<dbReference type="PANTHER" id="PTHR30038">
    <property type="entry name" value="ALDEHYDE FERREDOXIN OXIDOREDUCTASE"/>
    <property type="match status" value="1"/>
</dbReference>
<gene>
    <name evidence="2" type="ORF">ENO36_00120</name>
</gene>
<evidence type="ECO:0000313" key="2">
    <source>
        <dbReference type="EMBL" id="HEU97248.1"/>
    </source>
</evidence>
<sequence length="107" mass="12451">GLGPDDYRDMLNAALGWNLTTEEYLKIGERIWNAERLFNLKAGLDPKSEDTLPKRFLEEPMPEGPNKGRTVRLKEMLPRYYALRGWSEDGRIPEEKLKELDLISFVK</sequence>
<comment type="caution">
    <text evidence="2">The sequence shown here is derived from an EMBL/GenBank/DDBJ whole genome shotgun (WGS) entry which is preliminary data.</text>
</comment>
<dbReference type="SUPFAM" id="SSF48310">
    <property type="entry name" value="Aldehyde ferredoxin oxidoreductase, C-terminal domains"/>
    <property type="match status" value="1"/>
</dbReference>